<evidence type="ECO:0000313" key="2">
    <source>
        <dbReference type="EMBL" id="MCW8086835.1"/>
    </source>
</evidence>
<feature type="transmembrane region" description="Helical" evidence="1">
    <location>
        <begin position="46"/>
        <end position="67"/>
    </location>
</feature>
<keyword evidence="1" id="KW-0812">Transmembrane</keyword>
<protein>
    <submittedName>
        <fullName evidence="2">DUF2244 domain-containing protein</fullName>
    </submittedName>
</protein>
<reference evidence="2 3" key="1">
    <citation type="submission" date="2022-10" db="EMBL/GenBank/DDBJ databases">
        <title>Roseococcus glaciei nov., sp. nov., isolated from glacier.</title>
        <authorList>
            <person name="Liu Q."/>
            <person name="Xin Y.-H."/>
        </authorList>
    </citation>
    <scope>NUCLEOTIDE SEQUENCE [LARGE SCALE GENOMIC DNA]</scope>
    <source>
        <strain evidence="2 3">MDT2-1-1</strain>
    </source>
</reference>
<feature type="transmembrane region" description="Helical" evidence="1">
    <location>
        <begin position="21"/>
        <end position="40"/>
    </location>
</feature>
<keyword evidence="1" id="KW-0472">Membrane</keyword>
<dbReference type="Pfam" id="PF10003">
    <property type="entry name" value="DUF2244"/>
    <property type="match status" value="1"/>
</dbReference>
<evidence type="ECO:0000313" key="3">
    <source>
        <dbReference type="Proteomes" id="UP001526430"/>
    </source>
</evidence>
<evidence type="ECO:0000256" key="1">
    <source>
        <dbReference type="SAM" id="Phobius"/>
    </source>
</evidence>
<dbReference type="EMBL" id="JAPFQI010000011">
    <property type="protein sequence ID" value="MCW8086835.1"/>
    <property type="molecule type" value="Genomic_DNA"/>
</dbReference>
<keyword evidence="3" id="KW-1185">Reference proteome</keyword>
<dbReference type="Proteomes" id="UP001526430">
    <property type="component" value="Unassembled WGS sequence"/>
</dbReference>
<dbReference type="InterPro" id="IPR019253">
    <property type="entry name" value="DUF2244_TM"/>
</dbReference>
<sequence>MPHSPALFEARSAPLLSMDERGFRLVAGLLLLGFTFGGTVCTLMGAWPVTVFAGVEVALVILLLATYRTRAATSAELVMLTEGRLLVRRREGRRQMQAEFDPFWARLAWDGEGRLVVRHRARSVEIGRFLPPEEKRALEAGLAAALRRYREPVFDNPQLRDG</sequence>
<keyword evidence="1" id="KW-1133">Transmembrane helix</keyword>
<proteinExistence type="predicted"/>
<gene>
    <name evidence="2" type="ORF">OF850_14455</name>
</gene>
<name>A0ABT3NXD7_9PROT</name>
<organism evidence="2 3">
    <name type="scientific">Sabulicella glaciei</name>
    <dbReference type="NCBI Taxonomy" id="2984948"/>
    <lineage>
        <taxon>Bacteria</taxon>
        <taxon>Pseudomonadati</taxon>
        <taxon>Pseudomonadota</taxon>
        <taxon>Alphaproteobacteria</taxon>
        <taxon>Acetobacterales</taxon>
        <taxon>Acetobacteraceae</taxon>
        <taxon>Sabulicella</taxon>
    </lineage>
</organism>
<accession>A0ABT3NXD7</accession>
<comment type="caution">
    <text evidence="2">The sequence shown here is derived from an EMBL/GenBank/DDBJ whole genome shotgun (WGS) entry which is preliminary data.</text>
</comment>
<dbReference type="RefSeq" id="WP_301590961.1">
    <property type="nucleotide sequence ID" value="NZ_JAPFQI010000011.1"/>
</dbReference>